<gene>
    <name evidence="1" type="ORF">PTSG_00213</name>
</gene>
<protein>
    <submittedName>
        <fullName evidence="1">Uncharacterized protein</fullName>
    </submittedName>
</protein>
<dbReference type="InParanoid" id="F2TVU5"/>
<dbReference type="KEGG" id="sre:PTSG_00213"/>
<dbReference type="AlphaFoldDB" id="F2TVU5"/>
<evidence type="ECO:0000313" key="2">
    <source>
        <dbReference type="Proteomes" id="UP000007799"/>
    </source>
</evidence>
<dbReference type="GeneID" id="16067693"/>
<name>F2TVU5_SALR5</name>
<dbReference type="RefSeq" id="XP_004998762.1">
    <property type="nucleotide sequence ID" value="XM_004998705.1"/>
</dbReference>
<dbReference type="Proteomes" id="UP000007799">
    <property type="component" value="Unassembled WGS sequence"/>
</dbReference>
<proteinExistence type="predicted"/>
<dbReference type="EMBL" id="GL832955">
    <property type="protein sequence ID" value="EGD72191.1"/>
    <property type="molecule type" value="Genomic_DNA"/>
</dbReference>
<organism evidence="2">
    <name type="scientific">Salpingoeca rosetta (strain ATCC 50818 / BSB-021)</name>
    <dbReference type="NCBI Taxonomy" id="946362"/>
    <lineage>
        <taxon>Eukaryota</taxon>
        <taxon>Choanoflagellata</taxon>
        <taxon>Craspedida</taxon>
        <taxon>Salpingoecidae</taxon>
        <taxon>Salpingoeca</taxon>
    </lineage>
</organism>
<accession>F2TVU5</accession>
<reference evidence="1" key="1">
    <citation type="submission" date="2009-08" db="EMBL/GenBank/DDBJ databases">
        <title>Annotation of Salpingoeca rosetta.</title>
        <authorList>
            <consortium name="The Broad Institute Genome Sequencing Platform"/>
            <person name="Russ C."/>
            <person name="Cuomo C."/>
            <person name="Burger G."/>
            <person name="Gray M.W."/>
            <person name="Holland P.W.H."/>
            <person name="King N."/>
            <person name="Lang F.B.F."/>
            <person name="Roger A.J."/>
            <person name="Ruiz-Trillo I."/>
            <person name="Young S.K."/>
            <person name="Zeng Q."/>
            <person name="Gargeya S."/>
            <person name="Alvarado L."/>
            <person name="Berlin A."/>
            <person name="Chapman S.B."/>
            <person name="Chen Z."/>
            <person name="Freedman E."/>
            <person name="Gellesch M."/>
            <person name="Goldberg J."/>
            <person name="Griggs A."/>
            <person name="Gujja S."/>
            <person name="Heilman E."/>
            <person name="Heiman D."/>
            <person name="Howarth C."/>
            <person name="Mehta T."/>
            <person name="Neiman D."/>
            <person name="Pearson M."/>
            <person name="Roberts A."/>
            <person name="Saif S."/>
            <person name="Shea T."/>
            <person name="Shenoy N."/>
            <person name="Sisk P."/>
            <person name="Stolte C."/>
            <person name="Sykes S."/>
            <person name="White J."/>
            <person name="Yandava C."/>
            <person name="Haas B."/>
            <person name="Nusbaum C."/>
            <person name="Birren B."/>
        </authorList>
    </citation>
    <scope>NUCLEOTIDE SEQUENCE [LARGE SCALE GENOMIC DNA]</scope>
    <source>
        <strain evidence="1">ATCC 50818</strain>
    </source>
</reference>
<evidence type="ECO:0000313" key="1">
    <source>
        <dbReference type="EMBL" id="EGD72191.1"/>
    </source>
</evidence>
<sequence>MTSPGQQAAVGRFVWDGFHNNTVGNEKRDHRRSDGYRYCLPLSQDRRTGRVLGIMLTTTKPSVIENRKRRPLPSVPVTREQDGAPKDCFADVIHIRTGDLQSWRPKAPVRASVLQAARDEAWKMVARLHDTSTTDHCWRLVVDTEAAGKGRLHHRYVVVSNERLHKFGFLWVMPWDDERQAVIPEFYHFETKSRKLSFGAMRKVDGRQRLAVHRTLQSMFGMTRARA</sequence>
<keyword evidence="2" id="KW-1185">Reference proteome</keyword>